<dbReference type="InterPro" id="IPR052022">
    <property type="entry name" value="26kDa_periplasmic_antigen"/>
</dbReference>
<evidence type="ECO:0000313" key="1">
    <source>
        <dbReference type="EMBL" id="ANU64779.1"/>
    </source>
</evidence>
<dbReference type="GO" id="GO:0006974">
    <property type="term" value="P:DNA damage response"/>
    <property type="evidence" value="ECO:0007669"/>
    <property type="project" value="TreeGrafter"/>
</dbReference>
<dbReference type="PIRSF" id="PIRSF029033">
    <property type="entry name" value="UCP029033"/>
    <property type="match status" value="1"/>
</dbReference>
<proteinExistence type="predicted"/>
<dbReference type="PANTHER" id="PTHR34387:SF2">
    <property type="entry name" value="SLR1258 PROTEIN"/>
    <property type="match status" value="1"/>
</dbReference>
<gene>
    <name evidence="1" type="ORF">A4V02_06645</name>
</gene>
<dbReference type="OrthoDB" id="9806540at2"/>
<dbReference type="InterPro" id="IPR007497">
    <property type="entry name" value="SIMPL/DUF541"/>
</dbReference>
<keyword evidence="2" id="KW-1185">Reference proteome</keyword>
<evidence type="ECO:0000313" key="2">
    <source>
        <dbReference type="Proteomes" id="UP000186351"/>
    </source>
</evidence>
<sequence length="233" mass="25894">MLTRILPALLIAAGILFLGVFIKSGIDNFAYRDRVVAVRGLAEKEVMANKVTWPIVCKEVGNDLTSIYDKITSNTAKISKFLTDNGISADEILVQPPQILDLQAERYGSNDRPFRYNVTSVVVVTSPNVEKVNKLISRQTELLKQGIAITAGDYEYRTIYEYTALNDIKPGMIAEATANAREAADKFAADSKSRLGKIKTASQGQFDISDRDPYTPYLKKVRVVSTIVFYLED</sequence>
<dbReference type="PANTHER" id="PTHR34387">
    <property type="entry name" value="SLR1258 PROTEIN"/>
    <property type="match status" value="1"/>
</dbReference>
<dbReference type="AlphaFoldDB" id="A0A1B1SD83"/>
<organism evidence="1 2">
    <name type="scientific">Muribaculum intestinale</name>
    <dbReference type="NCBI Taxonomy" id="1796646"/>
    <lineage>
        <taxon>Bacteria</taxon>
        <taxon>Pseudomonadati</taxon>
        <taxon>Bacteroidota</taxon>
        <taxon>Bacteroidia</taxon>
        <taxon>Bacteroidales</taxon>
        <taxon>Muribaculaceae</taxon>
        <taxon>Muribaculum</taxon>
    </lineage>
</organism>
<dbReference type="EMBL" id="CP015402">
    <property type="protein sequence ID" value="ANU64779.1"/>
    <property type="molecule type" value="Genomic_DNA"/>
</dbReference>
<dbReference type="InterPro" id="IPR016907">
    <property type="entry name" value="UCP029033"/>
</dbReference>
<accession>A0A1B1SD83</accession>
<accession>A0A1Z2XL34</accession>
<dbReference type="Pfam" id="PF04402">
    <property type="entry name" value="SIMPL"/>
    <property type="match status" value="1"/>
</dbReference>
<reference evidence="2" key="1">
    <citation type="submission" date="2016-04" db="EMBL/GenBank/DDBJ databases">
        <title>Complete Genome Sequences of Twelve Strains of a Stable Defined Moderately Diverse Mouse Microbiota 2 (sDMDMm2).</title>
        <authorList>
            <person name="Uchimura Y."/>
            <person name="Wyss M."/>
            <person name="Brugiroux S."/>
            <person name="Limenitakis J.P."/>
            <person name="Stecher B."/>
            <person name="McCoy K.D."/>
            <person name="Macpherson A.J."/>
        </authorList>
    </citation>
    <scope>NUCLEOTIDE SEQUENCE [LARGE SCALE GENOMIC DNA]</scope>
    <source>
        <strain evidence="2">YL27</strain>
    </source>
</reference>
<protein>
    <submittedName>
        <fullName evidence="1">SIMPL domain-containing protein</fullName>
    </submittedName>
</protein>
<name>A0A1B1SD83_9BACT</name>
<dbReference type="Proteomes" id="UP000186351">
    <property type="component" value="Chromosome"/>
</dbReference>
<dbReference type="KEGG" id="pary:A4V02_06645"/>